<dbReference type="Proteomes" id="UP000244450">
    <property type="component" value="Unassembled WGS sequence"/>
</dbReference>
<comment type="caution">
    <text evidence="1">The sequence shown here is derived from an EMBL/GenBank/DDBJ whole genome shotgun (WGS) entry which is preliminary data.</text>
</comment>
<dbReference type="Pfam" id="PF06996">
    <property type="entry name" value="T6SS_TssG"/>
    <property type="match status" value="1"/>
</dbReference>
<dbReference type="AlphaFoldDB" id="A0A2T7BGJ0"/>
<evidence type="ECO:0000313" key="2">
    <source>
        <dbReference type="Proteomes" id="UP000244450"/>
    </source>
</evidence>
<dbReference type="InterPro" id="IPR010732">
    <property type="entry name" value="T6SS_TssG-like"/>
</dbReference>
<accession>A0A2T7BGJ0</accession>
<dbReference type="RefSeq" id="WP_108687228.1">
    <property type="nucleotide sequence ID" value="NZ_QCYK01000002.1"/>
</dbReference>
<keyword evidence="2" id="KW-1185">Reference proteome</keyword>
<evidence type="ECO:0008006" key="3">
    <source>
        <dbReference type="Google" id="ProtNLM"/>
    </source>
</evidence>
<evidence type="ECO:0000313" key="1">
    <source>
        <dbReference type="EMBL" id="PUZ25390.1"/>
    </source>
</evidence>
<organism evidence="1 2">
    <name type="scientific">Chitinophaga parva</name>
    <dbReference type="NCBI Taxonomy" id="2169414"/>
    <lineage>
        <taxon>Bacteria</taxon>
        <taxon>Pseudomonadati</taxon>
        <taxon>Bacteroidota</taxon>
        <taxon>Chitinophagia</taxon>
        <taxon>Chitinophagales</taxon>
        <taxon>Chitinophagaceae</taxon>
        <taxon>Chitinophaga</taxon>
    </lineage>
</organism>
<proteinExistence type="predicted"/>
<gene>
    <name evidence="1" type="ORF">DCC81_13930</name>
</gene>
<dbReference type="EMBL" id="QCYK01000002">
    <property type="protein sequence ID" value="PUZ25390.1"/>
    <property type="molecule type" value="Genomic_DNA"/>
</dbReference>
<reference evidence="1 2" key="1">
    <citation type="submission" date="2018-04" db="EMBL/GenBank/DDBJ databases">
        <title>Chitinophaga fuyangensis sp. nov., isolated from soil in a chemical factory.</title>
        <authorList>
            <person name="Chen K."/>
        </authorList>
    </citation>
    <scope>NUCLEOTIDE SEQUENCE [LARGE SCALE GENOMIC DNA]</scope>
    <source>
        <strain evidence="1 2">LY-1</strain>
    </source>
</reference>
<sequence length="307" mass="34308">MDDIRSFNINNFNTDYKPAVLAAELIEAGAVDLNDLFIWPVGGGQRNFSKDILSIDWYAPVSGYKDFVCIKSSREGLYDMLPEGLFHPSVPYASTRSTEEIIDQIRIHKEQEKSARLFFLPLEAEINQFRILIELHENKIDKKNIYNDLVEIFRPGWEIFELLDAQQANIFLHMIPFLHQTKGDLERLQNLATLLLQVPVHIALVPAPQATLADGASILGEAGLGVDLVTSPTFNEGDDMVHIRIGPLPAARALTFYDGTRADKIIRTLVGYFVPADVDVSVSVEILPEERNLCLGPAVLGFDAYLA</sequence>
<protein>
    <recommendedName>
        <fullName evidence="3">Type VI secretion system baseplate subunit TssG</fullName>
    </recommendedName>
</protein>
<dbReference type="OrthoDB" id="1411058at2"/>
<name>A0A2T7BGJ0_9BACT</name>